<proteinExistence type="predicted"/>
<gene>
    <name evidence="2" type="ORF">SKAU_G00401680</name>
</gene>
<sequence length="187" mass="20426">MAFTNGSQKKDFWRVLAGAPSPSSSDLFGGSVTAAVKSPVAVRHNGGPQTGKADPLPRTTVDSFAHSFSRRFLKRDREPQSGRACPTSRTARGGKRTVKLRTAATRQMEEDTNTARLPAAIIRQRDGGRAARDRALRARALGERSLRADGRRRGTAHAWLPPFYPSDSPAGGCQRTRSAWRMPVPYL</sequence>
<name>A0A9Q1ICD4_SYNKA</name>
<reference evidence="2" key="1">
    <citation type="journal article" date="2023" name="Science">
        <title>Genome structures resolve the early diversification of teleost fishes.</title>
        <authorList>
            <person name="Parey E."/>
            <person name="Louis A."/>
            <person name="Montfort J."/>
            <person name="Bouchez O."/>
            <person name="Roques C."/>
            <person name="Iampietro C."/>
            <person name="Lluch J."/>
            <person name="Castinel A."/>
            <person name="Donnadieu C."/>
            <person name="Desvignes T."/>
            <person name="Floi Bucao C."/>
            <person name="Jouanno E."/>
            <person name="Wen M."/>
            <person name="Mejri S."/>
            <person name="Dirks R."/>
            <person name="Jansen H."/>
            <person name="Henkel C."/>
            <person name="Chen W.J."/>
            <person name="Zahm M."/>
            <person name="Cabau C."/>
            <person name="Klopp C."/>
            <person name="Thompson A.W."/>
            <person name="Robinson-Rechavi M."/>
            <person name="Braasch I."/>
            <person name="Lecointre G."/>
            <person name="Bobe J."/>
            <person name="Postlethwait J.H."/>
            <person name="Berthelot C."/>
            <person name="Roest Crollius H."/>
            <person name="Guiguen Y."/>
        </authorList>
    </citation>
    <scope>NUCLEOTIDE SEQUENCE</scope>
    <source>
        <strain evidence="2">WJC10195</strain>
    </source>
</reference>
<dbReference type="EMBL" id="JAINUF010000021">
    <property type="protein sequence ID" value="KAJ8334529.1"/>
    <property type="molecule type" value="Genomic_DNA"/>
</dbReference>
<evidence type="ECO:0000313" key="3">
    <source>
        <dbReference type="Proteomes" id="UP001152622"/>
    </source>
</evidence>
<feature type="region of interest" description="Disordered" evidence="1">
    <location>
        <begin position="75"/>
        <end position="100"/>
    </location>
</feature>
<evidence type="ECO:0000256" key="1">
    <source>
        <dbReference type="SAM" id="MobiDB-lite"/>
    </source>
</evidence>
<organism evidence="2 3">
    <name type="scientific">Synaphobranchus kaupii</name>
    <name type="common">Kaup's arrowtooth eel</name>
    <dbReference type="NCBI Taxonomy" id="118154"/>
    <lineage>
        <taxon>Eukaryota</taxon>
        <taxon>Metazoa</taxon>
        <taxon>Chordata</taxon>
        <taxon>Craniata</taxon>
        <taxon>Vertebrata</taxon>
        <taxon>Euteleostomi</taxon>
        <taxon>Actinopterygii</taxon>
        <taxon>Neopterygii</taxon>
        <taxon>Teleostei</taxon>
        <taxon>Anguilliformes</taxon>
        <taxon>Synaphobranchidae</taxon>
        <taxon>Synaphobranchus</taxon>
    </lineage>
</organism>
<feature type="region of interest" description="Disordered" evidence="1">
    <location>
        <begin position="40"/>
        <end position="60"/>
    </location>
</feature>
<keyword evidence="3" id="KW-1185">Reference proteome</keyword>
<dbReference type="Proteomes" id="UP001152622">
    <property type="component" value="Chromosome 21"/>
</dbReference>
<dbReference type="AlphaFoldDB" id="A0A9Q1ICD4"/>
<comment type="caution">
    <text evidence="2">The sequence shown here is derived from an EMBL/GenBank/DDBJ whole genome shotgun (WGS) entry which is preliminary data.</text>
</comment>
<protein>
    <submittedName>
        <fullName evidence="2">Uncharacterized protein</fullName>
    </submittedName>
</protein>
<accession>A0A9Q1ICD4</accession>
<evidence type="ECO:0000313" key="2">
    <source>
        <dbReference type="EMBL" id="KAJ8334529.1"/>
    </source>
</evidence>